<dbReference type="AlphaFoldDB" id="A0A815AJ26"/>
<protein>
    <recommendedName>
        <fullName evidence="4">Reverse transcriptase</fullName>
    </recommendedName>
</protein>
<dbReference type="OrthoDB" id="10071239at2759"/>
<reference evidence="1" key="1">
    <citation type="submission" date="2021-02" db="EMBL/GenBank/DDBJ databases">
        <authorList>
            <person name="Nowell W R."/>
        </authorList>
    </citation>
    <scope>NUCLEOTIDE SEQUENCE</scope>
</reference>
<evidence type="ECO:0000313" key="1">
    <source>
        <dbReference type="EMBL" id="CAF1258460.1"/>
    </source>
</evidence>
<evidence type="ECO:0000313" key="3">
    <source>
        <dbReference type="Proteomes" id="UP000663882"/>
    </source>
</evidence>
<organism evidence="1 3">
    <name type="scientific">Rotaria sordida</name>
    <dbReference type="NCBI Taxonomy" id="392033"/>
    <lineage>
        <taxon>Eukaryota</taxon>
        <taxon>Metazoa</taxon>
        <taxon>Spiralia</taxon>
        <taxon>Gnathifera</taxon>
        <taxon>Rotifera</taxon>
        <taxon>Eurotatoria</taxon>
        <taxon>Bdelloidea</taxon>
        <taxon>Philodinida</taxon>
        <taxon>Philodinidae</taxon>
        <taxon>Rotaria</taxon>
    </lineage>
</organism>
<accession>A0A815AJ26</accession>
<sequence>MIRRLRGGKAKTENLPILDKHGELLTNSKQSLTRWKEYFNDLLNVPSHVDPITIQQIHAVTITTTEQRRQEQTPSLEEVQRAIKQMKNGKAPGNDGISADLIKAGGLPMAKWLHEIFVDIWENETIIEDWSTAILIRLYKNKGDKKVCDNYRGP</sequence>
<evidence type="ECO:0000313" key="2">
    <source>
        <dbReference type="EMBL" id="CAF3743618.1"/>
    </source>
</evidence>
<comment type="caution">
    <text evidence="1">The sequence shown here is derived from an EMBL/GenBank/DDBJ whole genome shotgun (WGS) entry which is preliminary data.</text>
</comment>
<dbReference type="Proteomes" id="UP000663823">
    <property type="component" value="Unassembled WGS sequence"/>
</dbReference>
<dbReference type="EMBL" id="CAJOAX010001764">
    <property type="protein sequence ID" value="CAF3743618.1"/>
    <property type="molecule type" value="Genomic_DNA"/>
</dbReference>
<proteinExistence type="predicted"/>
<name>A0A815AJ26_9BILA</name>
<dbReference type="PANTHER" id="PTHR19446">
    <property type="entry name" value="REVERSE TRANSCRIPTASES"/>
    <property type="match status" value="1"/>
</dbReference>
<gene>
    <name evidence="2" type="ORF">OTI717_LOCUS15167</name>
    <name evidence="1" type="ORF">RFH988_LOCUS27546</name>
</gene>
<dbReference type="EMBL" id="CAJNOO010002340">
    <property type="protein sequence ID" value="CAF1258460.1"/>
    <property type="molecule type" value="Genomic_DNA"/>
</dbReference>
<evidence type="ECO:0008006" key="4">
    <source>
        <dbReference type="Google" id="ProtNLM"/>
    </source>
</evidence>
<dbReference type="Proteomes" id="UP000663882">
    <property type="component" value="Unassembled WGS sequence"/>
</dbReference>